<gene>
    <name evidence="1" type="ORF">MNBD_PLANCTO03-1318</name>
</gene>
<organism evidence="1">
    <name type="scientific">hydrothermal vent metagenome</name>
    <dbReference type="NCBI Taxonomy" id="652676"/>
    <lineage>
        <taxon>unclassified sequences</taxon>
        <taxon>metagenomes</taxon>
        <taxon>ecological metagenomes</taxon>
    </lineage>
</organism>
<evidence type="ECO:0000313" key="1">
    <source>
        <dbReference type="EMBL" id="VAX39429.1"/>
    </source>
</evidence>
<sequence>MQYLKLTTTNGDVRWINLDHVTRVTRSFDADSGEPILVIMFTDSDRLTIHGSTAEDVAAIDSIIGMLDECVPDRRIAA</sequence>
<accession>A0A3B1DAW7</accession>
<reference evidence="1" key="1">
    <citation type="submission" date="2018-06" db="EMBL/GenBank/DDBJ databases">
        <authorList>
            <person name="Zhirakovskaya E."/>
        </authorList>
    </citation>
    <scope>NUCLEOTIDE SEQUENCE</scope>
</reference>
<protein>
    <submittedName>
        <fullName evidence="1">Uncharacterized protein</fullName>
    </submittedName>
</protein>
<dbReference type="EMBL" id="UOGK01000237">
    <property type="protein sequence ID" value="VAX39429.1"/>
    <property type="molecule type" value="Genomic_DNA"/>
</dbReference>
<proteinExistence type="predicted"/>
<name>A0A3B1DAW7_9ZZZZ</name>
<dbReference type="AlphaFoldDB" id="A0A3B1DAW7"/>